<evidence type="ECO:0000256" key="2">
    <source>
        <dbReference type="PROSITE-ProRule" id="PRU00708"/>
    </source>
</evidence>
<protein>
    <recommendedName>
        <fullName evidence="4">K Homology domain-containing protein</fullName>
    </recommendedName>
</protein>
<feature type="region of interest" description="Disordered" evidence="3">
    <location>
        <begin position="809"/>
        <end position="936"/>
    </location>
</feature>
<feature type="compositionally biased region" description="Basic and acidic residues" evidence="3">
    <location>
        <begin position="870"/>
        <end position="893"/>
    </location>
</feature>
<evidence type="ECO:0000313" key="6">
    <source>
        <dbReference type="Proteomes" id="UP000053573"/>
    </source>
</evidence>
<feature type="repeat" description="PPR" evidence="2">
    <location>
        <begin position="440"/>
        <end position="474"/>
    </location>
</feature>
<feature type="compositionally biased region" description="Basic and acidic residues" evidence="3">
    <location>
        <begin position="104"/>
        <end position="116"/>
    </location>
</feature>
<feature type="compositionally biased region" description="Low complexity" evidence="3">
    <location>
        <begin position="127"/>
        <end position="143"/>
    </location>
</feature>
<feature type="compositionally biased region" description="Low complexity" evidence="3">
    <location>
        <begin position="827"/>
        <end position="846"/>
    </location>
</feature>
<dbReference type="InterPro" id="IPR004088">
    <property type="entry name" value="KH_dom_type_1"/>
</dbReference>
<accession>A0A0H1BPY0</accession>
<dbReference type="EMBL" id="LDEV01000220">
    <property type="protein sequence ID" value="KLJ13599.1"/>
    <property type="molecule type" value="Genomic_DNA"/>
</dbReference>
<dbReference type="Proteomes" id="UP000053573">
    <property type="component" value="Unassembled WGS sequence"/>
</dbReference>
<feature type="region of interest" description="Disordered" evidence="3">
    <location>
        <begin position="67"/>
        <end position="143"/>
    </location>
</feature>
<sequence length="960" mass="110095">MLSGTRHGLRRLSFSQAPLDHATHSRNELFLPFLYPRESFSVLAQERYVRRSRLPLTVGNNRFNGSSSNCCRRTSLNPHRTSRKYTAQPSASNVSDSTHVSESGNHDNGGESREIHTGASGVHDTCSAASDASSESESSAEQSIDVFKEVEAIQSSGSGLVRQVRAEKWWRKQLERERAGKPPLRQNRLYAEWMDIMNEIMTLKRDTADRPAPSYAKTIYLSEPDVVALAGDERENVWDIRVLSGCRVHILPRERRSTDSTRKVVLTGSPEAVRLAEKEIKSDIKAVYEAEGRVPLDSLPPFVTAHDWKQQQEDIDTPTIRSVWTHHNVPLIAEGKRSRITVRADALRKPKKWTIKNFGDYLESLTNLAFSSSVHSLLYPDGQLNRDMIIDIIRELFTRPDTQQFLSTRAVNSVIFYCYRYSQYLPVLLSLFPNFEHLMTTRTFNALLTGCSKNSDLNRFRYLISLMKRCGVKPNGLEWVAFVDTILSSGVRQKVVARLRTEGLLDNERIIRRLVYRIIPDSFTSHLDSGQSVKDYIAVMDKRYGEDWISTESIRHMLGVTVRLHNTEAAHEILQFCKQSGLKLDVQGMNYCLAVHLNRRQYSETIALYLDLINERPRLRANDETIRILFNAAWGARHYNTCRVIWAYACFWGFATSSMKHMVLFSLLRNTVPTTGDEAKQDWLKKAGKAIAGINPIMSELDSRFDVLRNAPRTPAQELLGSDSVMSLLTEYQPTGELRNRQRNLAHWVIHGDFLAAWRYWPQAKFGDMLWEANELDKAWWAEGHAKNMSVTEIVRDVIRIPVYEKDKWKQKRKDKGNGQGEDEIGGEQQQQQQHQQQELDQQPQEPEQEPEGRLEGRREGQPEQALEQILERGRERDPEQEQRRRRRQQQDIKEEEEETGESVNKDATIISDDARSAQPELQLEHTGHKEGWMGGTVSIDQVKEIFERKGISWKGPGSA</sequence>
<gene>
    <name evidence="5" type="ORF">EMPG_11461</name>
</gene>
<dbReference type="CDD" id="cd00105">
    <property type="entry name" value="KH-I"/>
    <property type="match status" value="1"/>
</dbReference>
<dbReference type="SUPFAM" id="SSF54791">
    <property type="entry name" value="Eukaryotic type KH-domain (KH-domain type I)"/>
    <property type="match status" value="1"/>
</dbReference>
<proteinExistence type="predicted"/>
<dbReference type="AlphaFoldDB" id="A0A0H1BPY0"/>
<dbReference type="InterPro" id="IPR036612">
    <property type="entry name" value="KH_dom_type_1_sf"/>
</dbReference>
<dbReference type="PROSITE" id="PS50084">
    <property type="entry name" value="KH_TYPE_1"/>
    <property type="match status" value="1"/>
</dbReference>
<feature type="domain" description="K Homology" evidence="4">
    <location>
        <begin position="231"/>
        <end position="281"/>
    </location>
</feature>
<dbReference type="GO" id="GO:0003723">
    <property type="term" value="F:RNA binding"/>
    <property type="evidence" value="ECO:0007669"/>
    <property type="project" value="UniProtKB-UniRule"/>
</dbReference>
<dbReference type="OrthoDB" id="72441at2759"/>
<name>A0A0H1BPY0_9EURO</name>
<feature type="compositionally biased region" description="Polar residues" evidence="3">
    <location>
        <begin position="67"/>
        <end position="103"/>
    </location>
</feature>
<feature type="compositionally biased region" description="Basic and acidic residues" evidence="3">
    <location>
        <begin position="851"/>
        <end position="862"/>
    </location>
</feature>
<organism evidence="5 6">
    <name type="scientific">Blastomyces silverae</name>
    <dbReference type="NCBI Taxonomy" id="2060906"/>
    <lineage>
        <taxon>Eukaryota</taxon>
        <taxon>Fungi</taxon>
        <taxon>Dikarya</taxon>
        <taxon>Ascomycota</taxon>
        <taxon>Pezizomycotina</taxon>
        <taxon>Eurotiomycetes</taxon>
        <taxon>Eurotiomycetidae</taxon>
        <taxon>Onygenales</taxon>
        <taxon>Ajellomycetaceae</taxon>
        <taxon>Blastomyces</taxon>
    </lineage>
</organism>
<dbReference type="Gene3D" id="1.25.40.10">
    <property type="entry name" value="Tetratricopeptide repeat domain"/>
    <property type="match status" value="1"/>
</dbReference>
<dbReference type="NCBIfam" id="TIGR00756">
    <property type="entry name" value="PPR"/>
    <property type="match status" value="1"/>
</dbReference>
<dbReference type="PROSITE" id="PS51375">
    <property type="entry name" value="PPR"/>
    <property type="match status" value="1"/>
</dbReference>
<dbReference type="Pfam" id="PF00013">
    <property type="entry name" value="KH_1"/>
    <property type="match status" value="1"/>
</dbReference>
<dbReference type="STRING" id="2060906.A0A0H1BPY0"/>
<reference evidence="6" key="1">
    <citation type="journal article" date="2015" name="PLoS Genet.">
        <title>The dynamic genome and transcriptome of the human fungal pathogen Blastomyces and close relative Emmonsia.</title>
        <authorList>
            <person name="Munoz J.F."/>
            <person name="Gauthier G.M."/>
            <person name="Desjardins C.A."/>
            <person name="Gallo J.E."/>
            <person name="Holder J."/>
            <person name="Sullivan T.D."/>
            <person name="Marty A.J."/>
            <person name="Carmen J.C."/>
            <person name="Chen Z."/>
            <person name="Ding L."/>
            <person name="Gujja S."/>
            <person name="Magrini V."/>
            <person name="Misas E."/>
            <person name="Mitreva M."/>
            <person name="Priest M."/>
            <person name="Saif S."/>
            <person name="Whiston E.A."/>
            <person name="Young S."/>
            <person name="Zeng Q."/>
            <person name="Goldman W.E."/>
            <person name="Mardis E.R."/>
            <person name="Taylor J.W."/>
            <person name="McEwen J.G."/>
            <person name="Clay O.K."/>
            <person name="Klein B.S."/>
            <person name="Cuomo C.A."/>
        </authorList>
    </citation>
    <scope>NUCLEOTIDE SEQUENCE [LARGE SCALE GENOMIC DNA]</scope>
    <source>
        <strain evidence="6">UAMH 139</strain>
    </source>
</reference>
<dbReference type="InterPro" id="IPR011990">
    <property type="entry name" value="TPR-like_helical_dom_sf"/>
</dbReference>
<dbReference type="Gene3D" id="3.30.1370.10">
    <property type="entry name" value="K Homology domain, type 1"/>
    <property type="match status" value="1"/>
</dbReference>
<comment type="caution">
    <text evidence="5">The sequence shown here is derived from an EMBL/GenBank/DDBJ whole genome shotgun (WGS) entry which is preliminary data.</text>
</comment>
<evidence type="ECO:0000256" key="3">
    <source>
        <dbReference type="SAM" id="MobiDB-lite"/>
    </source>
</evidence>
<keyword evidence="1" id="KW-0694">RNA-binding</keyword>
<feature type="compositionally biased region" description="Basic and acidic residues" evidence="3">
    <location>
        <begin position="923"/>
        <end position="932"/>
    </location>
</feature>
<dbReference type="InterPro" id="IPR002885">
    <property type="entry name" value="PPR_rpt"/>
</dbReference>
<evidence type="ECO:0000259" key="4">
    <source>
        <dbReference type="Pfam" id="PF00013"/>
    </source>
</evidence>
<keyword evidence="6" id="KW-1185">Reference proteome</keyword>
<evidence type="ECO:0000313" key="5">
    <source>
        <dbReference type="EMBL" id="KLJ13599.1"/>
    </source>
</evidence>
<evidence type="ECO:0000256" key="1">
    <source>
        <dbReference type="PROSITE-ProRule" id="PRU00117"/>
    </source>
</evidence>